<dbReference type="Proteomes" id="UP000831880">
    <property type="component" value="Chromosome"/>
</dbReference>
<evidence type="ECO:0000313" key="2">
    <source>
        <dbReference type="Proteomes" id="UP000831880"/>
    </source>
</evidence>
<evidence type="ECO:0000313" key="1">
    <source>
        <dbReference type="EMBL" id="UOQ94226.1"/>
    </source>
</evidence>
<gene>
    <name evidence="1" type="ORF">MUO14_04495</name>
</gene>
<organism evidence="1 2">
    <name type="scientific">Halobacillus shinanisalinarum</name>
    <dbReference type="NCBI Taxonomy" id="2932258"/>
    <lineage>
        <taxon>Bacteria</taxon>
        <taxon>Bacillati</taxon>
        <taxon>Bacillota</taxon>
        <taxon>Bacilli</taxon>
        <taxon>Bacillales</taxon>
        <taxon>Bacillaceae</taxon>
        <taxon>Halobacillus</taxon>
    </lineage>
</organism>
<name>A0ABY4H1B7_9BACI</name>
<dbReference type="EMBL" id="CP095074">
    <property type="protein sequence ID" value="UOQ94226.1"/>
    <property type="molecule type" value="Genomic_DNA"/>
</dbReference>
<reference evidence="1 2" key="1">
    <citation type="submission" date="2022-04" db="EMBL/GenBank/DDBJ databases">
        <title>Halobacillus sp. isolated from saltern.</title>
        <authorList>
            <person name="Won M."/>
            <person name="Lee C.-M."/>
            <person name="Woen H.-Y."/>
            <person name="Kwon S.-W."/>
        </authorList>
    </citation>
    <scope>NUCLEOTIDE SEQUENCE [LARGE SCALE GENOMIC DNA]</scope>
    <source>
        <strain evidence="1 2">SSTM10-2</strain>
    </source>
</reference>
<protein>
    <submittedName>
        <fullName evidence="1">YuzF family protein</fullName>
    </submittedName>
</protein>
<dbReference type="InterPro" id="IPR020139">
    <property type="entry name" value="DUF2642"/>
</dbReference>
<dbReference type="RefSeq" id="WP_244753874.1">
    <property type="nucleotide sequence ID" value="NZ_CP095074.1"/>
</dbReference>
<accession>A0ABY4H1B7</accession>
<sequence>MTGTMLLVYTITGTVKGRLGAVNNDHIWMGIKDAVYVIQIQDIIHFRKE</sequence>
<proteinExistence type="predicted"/>
<dbReference type="Pfam" id="PF10842">
    <property type="entry name" value="DUF2642"/>
    <property type="match status" value="1"/>
</dbReference>
<keyword evidence="2" id="KW-1185">Reference proteome</keyword>